<evidence type="ECO:0000259" key="10">
    <source>
        <dbReference type="PROSITE" id="PS50217"/>
    </source>
</evidence>
<dbReference type="InterPro" id="IPR004827">
    <property type="entry name" value="bZIP"/>
</dbReference>
<keyword evidence="8" id="KW-0175">Coiled coil</keyword>
<dbReference type="OrthoDB" id="2015618at2759"/>
<dbReference type="GO" id="GO:0006508">
    <property type="term" value="P:proteolysis"/>
    <property type="evidence" value="ECO:0007669"/>
    <property type="project" value="InterPro"/>
</dbReference>
<keyword evidence="13" id="KW-1185">Reference proteome</keyword>
<feature type="compositionally biased region" description="Polar residues" evidence="9">
    <location>
        <begin position="56"/>
        <end position="73"/>
    </location>
</feature>
<dbReference type="Gene3D" id="1.20.5.170">
    <property type="match status" value="1"/>
</dbReference>
<keyword evidence="4" id="KW-0238">DNA-binding</keyword>
<evidence type="ECO:0000256" key="9">
    <source>
        <dbReference type="SAM" id="MobiDB-lite"/>
    </source>
</evidence>
<dbReference type="PROSITE" id="PS51806">
    <property type="entry name" value="DOG1"/>
    <property type="match status" value="1"/>
</dbReference>
<dbReference type="InterPro" id="IPR025422">
    <property type="entry name" value="TGA_domain"/>
</dbReference>
<dbReference type="GO" id="GO:0043565">
    <property type="term" value="F:sequence-specific DNA binding"/>
    <property type="evidence" value="ECO:0007669"/>
    <property type="project" value="InterPro"/>
</dbReference>
<dbReference type="SUPFAM" id="SSF57959">
    <property type="entry name" value="Leucine zipper domain"/>
    <property type="match status" value="1"/>
</dbReference>
<evidence type="ECO:0000259" key="11">
    <source>
        <dbReference type="PROSITE" id="PS51806"/>
    </source>
</evidence>
<dbReference type="SMART" id="SM00338">
    <property type="entry name" value="BRLZ"/>
    <property type="match status" value="1"/>
</dbReference>
<evidence type="ECO:0000256" key="2">
    <source>
        <dbReference type="ARBA" id="ARBA00007163"/>
    </source>
</evidence>
<dbReference type="SUPFAM" id="SSF54001">
    <property type="entry name" value="Cysteine proteinases"/>
    <property type="match status" value="1"/>
</dbReference>
<evidence type="ECO:0000256" key="3">
    <source>
        <dbReference type="ARBA" id="ARBA00023015"/>
    </source>
</evidence>
<dbReference type="PROSITE" id="PS50217">
    <property type="entry name" value="BZIP"/>
    <property type="match status" value="1"/>
</dbReference>
<organism evidence="12 13">
    <name type="scientific">Rhododendron williamsianum</name>
    <dbReference type="NCBI Taxonomy" id="262921"/>
    <lineage>
        <taxon>Eukaryota</taxon>
        <taxon>Viridiplantae</taxon>
        <taxon>Streptophyta</taxon>
        <taxon>Embryophyta</taxon>
        <taxon>Tracheophyta</taxon>
        <taxon>Spermatophyta</taxon>
        <taxon>Magnoliopsida</taxon>
        <taxon>eudicotyledons</taxon>
        <taxon>Gunneridae</taxon>
        <taxon>Pentapetalae</taxon>
        <taxon>asterids</taxon>
        <taxon>Ericales</taxon>
        <taxon>Ericaceae</taxon>
        <taxon>Ericoideae</taxon>
        <taxon>Rhodoreae</taxon>
        <taxon>Rhododendron</taxon>
    </lineage>
</organism>
<keyword evidence="6" id="KW-0804">Transcription</keyword>
<feature type="domain" description="BZIP" evidence="10">
    <location>
        <begin position="76"/>
        <end position="118"/>
    </location>
</feature>
<feature type="domain" description="DOG1" evidence="11">
    <location>
        <begin position="182"/>
        <end position="392"/>
    </location>
</feature>
<proteinExistence type="inferred from homology"/>
<comment type="subcellular location">
    <subcellularLocation>
        <location evidence="1">Nucleus</location>
    </subcellularLocation>
</comment>
<evidence type="ECO:0000256" key="6">
    <source>
        <dbReference type="ARBA" id="ARBA00023163"/>
    </source>
</evidence>
<dbReference type="Proteomes" id="UP000428333">
    <property type="component" value="Linkage Group LG05"/>
</dbReference>
<dbReference type="GO" id="GO:0005634">
    <property type="term" value="C:nucleus"/>
    <property type="evidence" value="ECO:0007669"/>
    <property type="project" value="UniProtKB-SubCell"/>
</dbReference>
<sequence>MSSRSTQFANPGSMAMYEPIHHVGMWESTFNREIIPNTTVVRINAQVDAKLDNKSEYTSYDSVGPSGNNQETNKMSEKVQRRLAQNREAARKSRLRKKAYVQQLETYRLKLTQLEQELASVRQQGVYIGGALNTGYGMDDGRDYYAVKNSWGSDQGWKDILCPHLFHFNFYLHSPECGSTAVTSFEMEYGHWIEEQQKHNCELRKVLQSHISDVELRILVDSVLSHYCNLFRMKADAAKADVFYVMSGIWRTSVERFFLWLGGFRPSELLNVLMPQLENLTDPQVVAVGNLRLSSQQAEEALSQGIDRLQQTLAQGISADFTDVGNHGIQMISVMEKLDALENFVNQADHLRQQTLQQMSRILTIRQAARGLLALGEYFHRLRALSSLWAARPREQPSAYNF</sequence>
<comment type="similarity">
    <text evidence="2">Belongs to the bZIP family.</text>
</comment>
<protein>
    <recommendedName>
        <fullName evidence="14">DOG1 domain-containing protein</fullName>
    </recommendedName>
</protein>
<evidence type="ECO:0008006" key="14">
    <source>
        <dbReference type="Google" id="ProtNLM"/>
    </source>
</evidence>
<dbReference type="InterPro" id="IPR046347">
    <property type="entry name" value="bZIP_sf"/>
</dbReference>
<dbReference type="EMBL" id="QEFC01001227">
    <property type="protein sequence ID" value="KAE9458941.1"/>
    <property type="molecule type" value="Genomic_DNA"/>
</dbReference>
<evidence type="ECO:0000313" key="12">
    <source>
        <dbReference type="EMBL" id="KAE9458941.1"/>
    </source>
</evidence>
<gene>
    <name evidence="12" type="ORF">C3L33_09152</name>
</gene>
<dbReference type="Pfam" id="PF14144">
    <property type="entry name" value="DOG1"/>
    <property type="match status" value="1"/>
</dbReference>
<name>A0A6A4LQZ3_9ERIC</name>
<dbReference type="PANTHER" id="PTHR45693:SF7">
    <property type="entry name" value="TRANSCRIPTION FACTOR TGA7"/>
    <property type="match status" value="1"/>
</dbReference>
<keyword evidence="7" id="KW-0539">Nucleus</keyword>
<feature type="region of interest" description="Disordered" evidence="9">
    <location>
        <begin position="56"/>
        <end position="76"/>
    </location>
</feature>
<keyword evidence="3" id="KW-0805">Transcription regulation</keyword>
<evidence type="ECO:0000256" key="1">
    <source>
        <dbReference type="ARBA" id="ARBA00004123"/>
    </source>
</evidence>
<dbReference type="AlphaFoldDB" id="A0A6A4LQZ3"/>
<dbReference type="PANTHER" id="PTHR45693">
    <property type="entry name" value="TRANSCRIPTION FACTOR TGA9"/>
    <property type="match status" value="1"/>
</dbReference>
<keyword evidence="5" id="KW-0010">Activator</keyword>
<dbReference type="PROSITE" id="PS00036">
    <property type="entry name" value="BZIP_BASIC"/>
    <property type="match status" value="1"/>
</dbReference>
<dbReference type="CDD" id="cd14708">
    <property type="entry name" value="bZIP_HBP1b-like"/>
    <property type="match status" value="1"/>
</dbReference>
<comment type="caution">
    <text evidence="12">The sequence shown here is derived from an EMBL/GenBank/DDBJ whole genome shotgun (WGS) entry which is preliminary data.</text>
</comment>
<evidence type="ECO:0000256" key="4">
    <source>
        <dbReference type="ARBA" id="ARBA00023125"/>
    </source>
</evidence>
<evidence type="ECO:0000256" key="8">
    <source>
        <dbReference type="SAM" id="Coils"/>
    </source>
</evidence>
<dbReference type="Pfam" id="PF00170">
    <property type="entry name" value="bZIP_1"/>
    <property type="match status" value="1"/>
</dbReference>
<dbReference type="FunFam" id="1.20.5.170:FF:000019">
    <property type="entry name" value="BZIP family transcription factor"/>
    <property type="match status" value="1"/>
</dbReference>
<dbReference type="GO" id="GO:0006351">
    <property type="term" value="P:DNA-templated transcription"/>
    <property type="evidence" value="ECO:0007669"/>
    <property type="project" value="InterPro"/>
</dbReference>
<evidence type="ECO:0000313" key="13">
    <source>
        <dbReference type="Proteomes" id="UP000428333"/>
    </source>
</evidence>
<reference evidence="12 13" key="1">
    <citation type="journal article" date="2019" name="Genome Biol. Evol.">
        <title>The Rhododendron genome and chromosomal organization provide insight into shared whole-genome duplications across the heath family (Ericaceae).</title>
        <authorList>
            <person name="Soza V.L."/>
            <person name="Lindsley D."/>
            <person name="Waalkes A."/>
            <person name="Ramage E."/>
            <person name="Patwardhan R.P."/>
            <person name="Burton J.N."/>
            <person name="Adey A."/>
            <person name="Kumar A."/>
            <person name="Qiu R."/>
            <person name="Shendure J."/>
            <person name="Hall B."/>
        </authorList>
    </citation>
    <scope>NUCLEOTIDE SEQUENCE [LARGE SCALE GENOMIC DNA]</scope>
    <source>
        <strain evidence="12">RSF 1966-606</strain>
    </source>
</reference>
<dbReference type="InterPro" id="IPR038765">
    <property type="entry name" value="Papain-like_cys_pep_sf"/>
</dbReference>
<dbReference type="GO" id="GO:0008234">
    <property type="term" value="F:cysteine-type peptidase activity"/>
    <property type="evidence" value="ECO:0007669"/>
    <property type="project" value="InterPro"/>
</dbReference>
<feature type="non-terminal residue" evidence="12">
    <location>
        <position position="1"/>
    </location>
</feature>
<dbReference type="GO" id="GO:0003700">
    <property type="term" value="F:DNA-binding transcription factor activity"/>
    <property type="evidence" value="ECO:0007669"/>
    <property type="project" value="InterPro"/>
</dbReference>
<feature type="coiled-coil region" evidence="8">
    <location>
        <begin position="97"/>
        <end position="124"/>
    </location>
</feature>
<evidence type="ECO:0000256" key="5">
    <source>
        <dbReference type="ARBA" id="ARBA00023159"/>
    </source>
</evidence>
<evidence type="ECO:0000256" key="7">
    <source>
        <dbReference type="ARBA" id="ARBA00023242"/>
    </source>
</evidence>
<accession>A0A6A4LQZ3</accession>